<dbReference type="InterPro" id="IPR031877">
    <property type="entry name" value="SmbP"/>
</dbReference>
<dbReference type="Gene3D" id="1.20.120.660">
    <property type="entry name" value="IL-4 antagonist (De novo design) like domain"/>
    <property type="match status" value="1"/>
</dbReference>
<reference evidence="2 3" key="1">
    <citation type="journal article" date="2019" name="Antonie Van Leeuwenhoek">
        <title>Description of 'Ca. Methylobacter oryzae' KRF1, a novel species from the environmentally important Methylobacter clade 2.</title>
        <authorList>
            <person name="Khatri K."/>
            <person name="Mohite J.A."/>
            <person name="Pandit P.S."/>
            <person name="Bahulikar R."/>
            <person name="Rahalkar M.C."/>
        </authorList>
    </citation>
    <scope>NUCLEOTIDE SEQUENCE [LARGE SCALE GENOMIC DNA]</scope>
    <source>
        <strain evidence="2 3">KRF1</strain>
    </source>
</reference>
<protein>
    <submittedName>
        <fullName evidence="2">Metal-binding protein SmbP</fullName>
    </submittedName>
</protein>
<keyword evidence="1" id="KW-0732">Signal</keyword>
<accession>A0ABY3CB86</accession>
<dbReference type="EMBL" id="RYFG02000084">
    <property type="protein sequence ID" value="TRW96149.1"/>
    <property type="molecule type" value="Genomic_DNA"/>
</dbReference>
<gene>
    <name evidence="2" type="ORF">EKO24_009040</name>
</gene>
<feature type="chain" id="PRO_5046210301" evidence="1">
    <location>
        <begin position="26"/>
        <end position="115"/>
    </location>
</feature>
<dbReference type="Proteomes" id="UP000733744">
    <property type="component" value="Unassembled WGS sequence"/>
</dbReference>
<dbReference type="Pfam" id="PF16785">
    <property type="entry name" value="SMBP"/>
    <property type="match status" value="1"/>
</dbReference>
<evidence type="ECO:0000256" key="1">
    <source>
        <dbReference type="SAM" id="SignalP"/>
    </source>
</evidence>
<evidence type="ECO:0000313" key="2">
    <source>
        <dbReference type="EMBL" id="TRW96149.1"/>
    </source>
</evidence>
<keyword evidence="3" id="KW-1185">Reference proteome</keyword>
<comment type="caution">
    <text evidence="2">The sequence shown here is derived from an EMBL/GenBank/DDBJ whole genome shotgun (WGS) entry which is preliminary data.</text>
</comment>
<name>A0ABY3CB86_9GAMM</name>
<dbReference type="CDD" id="cd13840">
    <property type="entry name" value="SMBP_like"/>
    <property type="match status" value="1"/>
</dbReference>
<proteinExistence type="predicted"/>
<sequence>MKKSILAFTSLLLLIGAFFSAAVFAEEHAYTAIEHTSAALAQGKAGKAPELVQHAQQALEHAKKAEEVALGHSKTQMQSAIKALEKTISQGNSGDAKSASVSAEEALGFLQAGNK</sequence>
<evidence type="ECO:0000313" key="3">
    <source>
        <dbReference type="Proteomes" id="UP000733744"/>
    </source>
</evidence>
<feature type="signal peptide" evidence="1">
    <location>
        <begin position="1"/>
        <end position="25"/>
    </location>
</feature>
<dbReference type="RefSeq" id="WP_127026936.1">
    <property type="nucleotide sequence ID" value="NZ_RYFG02000084.1"/>
</dbReference>
<organism evidence="2 3">
    <name type="scientific">Candidatus Methylobacter oryzae</name>
    <dbReference type="NCBI Taxonomy" id="2497749"/>
    <lineage>
        <taxon>Bacteria</taxon>
        <taxon>Pseudomonadati</taxon>
        <taxon>Pseudomonadota</taxon>
        <taxon>Gammaproteobacteria</taxon>
        <taxon>Methylococcales</taxon>
        <taxon>Methylococcaceae</taxon>
        <taxon>Methylobacter</taxon>
    </lineage>
</organism>